<dbReference type="OrthoDB" id="660361at2"/>
<organism evidence="2 3">
    <name type="scientific">Paenimyroides viscosum</name>
    <dbReference type="NCBI Taxonomy" id="2488729"/>
    <lineage>
        <taxon>Bacteria</taxon>
        <taxon>Pseudomonadati</taxon>
        <taxon>Bacteroidota</taxon>
        <taxon>Flavobacteriia</taxon>
        <taxon>Flavobacteriales</taxon>
        <taxon>Flavobacteriaceae</taxon>
        <taxon>Paenimyroides</taxon>
    </lineage>
</organism>
<evidence type="ECO:0000313" key="3">
    <source>
        <dbReference type="Proteomes" id="UP000268372"/>
    </source>
</evidence>
<keyword evidence="3" id="KW-1185">Reference proteome</keyword>
<feature type="transmembrane region" description="Helical" evidence="1">
    <location>
        <begin position="148"/>
        <end position="170"/>
    </location>
</feature>
<keyword evidence="1" id="KW-1133">Transmembrane helix</keyword>
<dbReference type="EMBL" id="RQTJ01000032">
    <property type="protein sequence ID" value="RRA91994.1"/>
    <property type="molecule type" value="Genomic_DNA"/>
</dbReference>
<proteinExistence type="predicted"/>
<feature type="transmembrane region" description="Helical" evidence="1">
    <location>
        <begin position="72"/>
        <end position="98"/>
    </location>
</feature>
<comment type="caution">
    <text evidence="2">The sequence shown here is derived from an EMBL/GenBank/DDBJ whole genome shotgun (WGS) entry which is preliminary data.</text>
</comment>
<feature type="transmembrane region" description="Helical" evidence="1">
    <location>
        <begin position="12"/>
        <end position="30"/>
    </location>
</feature>
<gene>
    <name evidence="2" type="ORF">EG242_12030</name>
</gene>
<dbReference type="Proteomes" id="UP000268372">
    <property type="component" value="Unassembled WGS sequence"/>
</dbReference>
<feature type="transmembrane region" description="Helical" evidence="1">
    <location>
        <begin position="42"/>
        <end position="60"/>
    </location>
</feature>
<dbReference type="RefSeq" id="WP_124900110.1">
    <property type="nucleotide sequence ID" value="NZ_RQTJ01000032.1"/>
</dbReference>
<reference evidence="2 3" key="1">
    <citation type="submission" date="2018-11" db="EMBL/GenBank/DDBJ databases">
        <title>Flavobacterium sp. nov., YIM 102796 draft genome.</title>
        <authorList>
            <person name="Li G."/>
            <person name="Jiang Y."/>
        </authorList>
    </citation>
    <scope>NUCLEOTIDE SEQUENCE [LARGE SCALE GENOMIC DNA]</scope>
    <source>
        <strain evidence="2 3">YIM 102796</strain>
    </source>
</reference>
<dbReference type="AlphaFoldDB" id="A0A3P1ASY2"/>
<dbReference type="InterPro" id="IPR025250">
    <property type="entry name" value="DUF4199"/>
</dbReference>
<dbReference type="Pfam" id="PF13858">
    <property type="entry name" value="DUF4199"/>
    <property type="match status" value="1"/>
</dbReference>
<evidence type="ECO:0000313" key="2">
    <source>
        <dbReference type="EMBL" id="RRA91994.1"/>
    </source>
</evidence>
<name>A0A3P1ASY2_9FLAO</name>
<accession>A0A3P1ASY2</accession>
<sequence>MNTISKTTGLTFGYILMAYYVIVNLIVFFADYTLFAKPYLGITNMVMVLILGVSCVWITKRRLGNLITTKEGFSAFFIMVVIGLLANNVIQFVLFNIVNPEAKDVNNQIMVAMAESIAKDINAPQEEIDKQLEYMRNNPNDNFSFKSMIFSFAQGILGASVAGLLIALTFKNKSEHTTISQ</sequence>
<keyword evidence="1" id="KW-0812">Transmembrane</keyword>
<protein>
    <submittedName>
        <fullName evidence="2">DUF4199 domain-containing protein</fullName>
    </submittedName>
</protein>
<keyword evidence="1" id="KW-0472">Membrane</keyword>
<evidence type="ECO:0000256" key="1">
    <source>
        <dbReference type="SAM" id="Phobius"/>
    </source>
</evidence>